<accession>A0A0K9Q6B2</accession>
<dbReference type="InterPro" id="IPR016170">
    <property type="entry name" value="Cytok_DH_C_sf"/>
</dbReference>
<dbReference type="AlphaFoldDB" id="A0A0K9Q6B2"/>
<evidence type="ECO:0000256" key="1">
    <source>
        <dbReference type="ARBA" id="ARBA00001974"/>
    </source>
</evidence>
<evidence type="ECO:0000256" key="2">
    <source>
        <dbReference type="ARBA" id="ARBA00005466"/>
    </source>
</evidence>
<dbReference type="InterPro" id="IPR016164">
    <property type="entry name" value="FAD-linked_Oxase-like_C"/>
</dbReference>
<evidence type="ECO:0000313" key="8">
    <source>
        <dbReference type="Proteomes" id="UP000036987"/>
    </source>
</evidence>
<comment type="similarity">
    <text evidence="2">Belongs to the oxygen-dependent FAD-linked oxidoreductase family.</text>
</comment>
<evidence type="ECO:0000256" key="4">
    <source>
        <dbReference type="ARBA" id="ARBA00022827"/>
    </source>
</evidence>
<evidence type="ECO:0000256" key="3">
    <source>
        <dbReference type="ARBA" id="ARBA00022630"/>
    </source>
</evidence>
<keyword evidence="4" id="KW-0274">FAD</keyword>
<proteinExistence type="inferred from homology"/>
<sequence>MNVLKLDVITGKGDMMTCSDNHNSELFYGVLGGLGQFGFITRARIILQTKWIKIQYDNFEIFTKDQELLIAMDESDYVEGFLTRGTQISYTIDQLALYYIEYDLIQKMLHVIMSRLSSTEIDTYDVTYFDFLNRVRGRRVGSKKARIVGCSASMVKSSCIQEPNLQF</sequence>
<organism evidence="7 8">
    <name type="scientific">Zostera marina</name>
    <name type="common">Eelgrass</name>
    <dbReference type="NCBI Taxonomy" id="29655"/>
    <lineage>
        <taxon>Eukaryota</taxon>
        <taxon>Viridiplantae</taxon>
        <taxon>Streptophyta</taxon>
        <taxon>Embryophyta</taxon>
        <taxon>Tracheophyta</taxon>
        <taxon>Spermatophyta</taxon>
        <taxon>Magnoliopsida</taxon>
        <taxon>Liliopsida</taxon>
        <taxon>Zosteraceae</taxon>
        <taxon>Zostera</taxon>
    </lineage>
</organism>
<keyword evidence="3" id="KW-0285">Flavoprotein</keyword>
<dbReference type="SUPFAM" id="SSF56176">
    <property type="entry name" value="FAD-binding/transporter-associated domain-like"/>
    <property type="match status" value="1"/>
</dbReference>
<dbReference type="PANTHER" id="PTHR13878">
    <property type="entry name" value="GULONOLACTONE OXIDASE"/>
    <property type="match status" value="1"/>
</dbReference>
<evidence type="ECO:0000313" key="7">
    <source>
        <dbReference type="EMBL" id="KMZ76397.1"/>
    </source>
</evidence>
<comment type="caution">
    <text evidence="7">The sequence shown here is derived from an EMBL/GenBank/DDBJ whole genome shotgun (WGS) entry which is preliminary data.</text>
</comment>
<dbReference type="Pfam" id="PF09265">
    <property type="entry name" value="Cytokin-bind"/>
    <property type="match status" value="1"/>
</dbReference>
<dbReference type="GO" id="GO:0009690">
    <property type="term" value="P:cytokinin metabolic process"/>
    <property type="evidence" value="ECO:0007669"/>
    <property type="project" value="InterPro"/>
</dbReference>
<dbReference type="PANTHER" id="PTHR13878:SF107">
    <property type="entry name" value="CYTOKININ DEHYDROGENASE 3"/>
    <property type="match status" value="1"/>
</dbReference>
<evidence type="ECO:0000256" key="5">
    <source>
        <dbReference type="ARBA" id="ARBA00023002"/>
    </source>
</evidence>
<dbReference type="STRING" id="29655.A0A0K9Q6B2"/>
<reference evidence="8" key="1">
    <citation type="journal article" date="2016" name="Nature">
        <title>The genome of the seagrass Zostera marina reveals angiosperm adaptation to the sea.</title>
        <authorList>
            <person name="Olsen J.L."/>
            <person name="Rouze P."/>
            <person name="Verhelst B."/>
            <person name="Lin Y.-C."/>
            <person name="Bayer T."/>
            <person name="Collen J."/>
            <person name="Dattolo E."/>
            <person name="De Paoli E."/>
            <person name="Dittami S."/>
            <person name="Maumus F."/>
            <person name="Michel G."/>
            <person name="Kersting A."/>
            <person name="Lauritano C."/>
            <person name="Lohaus R."/>
            <person name="Toepel M."/>
            <person name="Tonon T."/>
            <person name="Vanneste K."/>
            <person name="Amirebrahimi M."/>
            <person name="Brakel J."/>
            <person name="Bostroem C."/>
            <person name="Chovatia M."/>
            <person name="Grimwood J."/>
            <person name="Jenkins J.W."/>
            <person name="Jueterbock A."/>
            <person name="Mraz A."/>
            <person name="Stam W.T."/>
            <person name="Tice H."/>
            <person name="Bornberg-Bauer E."/>
            <person name="Green P.J."/>
            <person name="Pearson G.A."/>
            <person name="Procaccini G."/>
            <person name="Duarte C.M."/>
            <person name="Schmutz J."/>
            <person name="Reusch T.B.H."/>
            <person name="Van de Peer Y."/>
        </authorList>
    </citation>
    <scope>NUCLEOTIDE SEQUENCE [LARGE SCALE GENOMIC DNA]</scope>
    <source>
        <strain evidence="8">cv. Finnish</strain>
    </source>
</reference>
<feature type="domain" description="Cytokinin dehydrogenase 1 FAD/cytokinin binding" evidence="6">
    <location>
        <begin position="49"/>
        <end position="83"/>
    </location>
</feature>
<dbReference type="GO" id="GO:0050660">
    <property type="term" value="F:flavin adenine dinucleotide binding"/>
    <property type="evidence" value="ECO:0007669"/>
    <property type="project" value="InterPro"/>
</dbReference>
<dbReference type="Proteomes" id="UP000036987">
    <property type="component" value="Unassembled WGS sequence"/>
</dbReference>
<gene>
    <name evidence="7" type="ORF">ZOSMA_102G00090</name>
</gene>
<evidence type="ECO:0000259" key="6">
    <source>
        <dbReference type="Pfam" id="PF09265"/>
    </source>
</evidence>
<comment type="cofactor">
    <cofactor evidence="1">
        <name>FAD</name>
        <dbReference type="ChEBI" id="CHEBI:57692"/>
    </cofactor>
</comment>
<protein>
    <submittedName>
        <fullName evidence="7">Cytokinin dehydrogenase</fullName>
    </submittedName>
</protein>
<dbReference type="SUPFAM" id="SSF55103">
    <property type="entry name" value="FAD-linked oxidases, C-terminal domain"/>
    <property type="match status" value="1"/>
</dbReference>
<keyword evidence="5" id="KW-0560">Oxidoreductase</keyword>
<name>A0A0K9Q6B2_ZOSMR</name>
<dbReference type="InterPro" id="IPR050432">
    <property type="entry name" value="FAD-linked_Oxidoreductases_BP"/>
</dbReference>
<dbReference type="Gene3D" id="3.40.462.10">
    <property type="entry name" value="FAD-linked oxidases, C-terminal domain"/>
    <property type="match status" value="1"/>
</dbReference>
<keyword evidence="8" id="KW-1185">Reference proteome</keyword>
<dbReference type="GO" id="GO:0019139">
    <property type="term" value="F:cytokinin dehydrogenase activity"/>
    <property type="evidence" value="ECO:0007669"/>
    <property type="project" value="InterPro"/>
</dbReference>
<dbReference type="InterPro" id="IPR036318">
    <property type="entry name" value="FAD-bd_PCMH-like_sf"/>
</dbReference>
<dbReference type="OrthoDB" id="415825at2759"/>
<dbReference type="InterPro" id="IPR015345">
    <property type="entry name" value="Cytokinin_DH_FAD/cytokin-bd"/>
</dbReference>
<dbReference type="Gene3D" id="3.30.465.10">
    <property type="match status" value="1"/>
</dbReference>
<dbReference type="EMBL" id="LFYR01000036">
    <property type="protein sequence ID" value="KMZ76397.1"/>
    <property type="molecule type" value="Genomic_DNA"/>
</dbReference>
<dbReference type="InterPro" id="IPR016169">
    <property type="entry name" value="FAD-bd_PCMH_sub2"/>
</dbReference>